<organism evidence="1 2">
    <name type="scientific">Candidatus Anaerotruncus excrementipullorum</name>
    <dbReference type="NCBI Taxonomy" id="2838465"/>
    <lineage>
        <taxon>Bacteria</taxon>
        <taxon>Bacillati</taxon>
        <taxon>Bacillota</taxon>
        <taxon>Clostridia</taxon>
        <taxon>Eubacteriales</taxon>
        <taxon>Oscillospiraceae</taxon>
        <taxon>Anaerotruncus</taxon>
    </lineage>
</organism>
<reference evidence="1" key="1">
    <citation type="journal article" date="2021" name="PeerJ">
        <title>Extensive microbial diversity within the chicken gut microbiome revealed by metagenomics and culture.</title>
        <authorList>
            <person name="Gilroy R."/>
            <person name="Ravi A."/>
            <person name="Getino M."/>
            <person name="Pursley I."/>
            <person name="Horton D.L."/>
            <person name="Alikhan N.F."/>
            <person name="Baker D."/>
            <person name="Gharbi K."/>
            <person name="Hall N."/>
            <person name="Watson M."/>
            <person name="Adriaenssens E.M."/>
            <person name="Foster-Nyarko E."/>
            <person name="Jarju S."/>
            <person name="Secka A."/>
            <person name="Antonio M."/>
            <person name="Oren A."/>
            <person name="Chaudhuri R.R."/>
            <person name="La Ragione R."/>
            <person name="Hildebrand F."/>
            <person name="Pallen M.J."/>
        </authorList>
    </citation>
    <scope>NUCLEOTIDE SEQUENCE</scope>
    <source>
        <strain evidence="1">CHK188-5543</strain>
    </source>
</reference>
<accession>A0A9D2B858</accession>
<dbReference type="Gene3D" id="3.40.1440.10">
    <property type="entry name" value="GIY-YIG endonuclease"/>
    <property type="match status" value="1"/>
</dbReference>
<dbReference type="EMBL" id="DXES01000129">
    <property type="protein sequence ID" value="HIX65802.1"/>
    <property type="molecule type" value="Genomic_DNA"/>
</dbReference>
<sequence>MDAHKKELIRAYKQRPLSGGVTIIRNTANGRYLLEAQTNVEGSRSRFAFMQATDSPPSMRMQKDWKRYGPSAFTFQVLEELIQKEGQTAEEFRADLAVLGELWAEKFDPALSY</sequence>
<proteinExistence type="predicted"/>
<dbReference type="InterPro" id="IPR035901">
    <property type="entry name" value="GIY-YIG_endonuc_sf"/>
</dbReference>
<gene>
    <name evidence="1" type="ORF">H9736_06080</name>
</gene>
<dbReference type="Proteomes" id="UP000886800">
    <property type="component" value="Unassembled WGS sequence"/>
</dbReference>
<comment type="caution">
    <text evidence="1">The sequence shown here is derived from an EMBL/GenBank/DDBJ whole genome shotgun (WGS) entry which is preliminary data.</text>
</comment>
<name>A0A9D2B858_9FIRM</name>
<dbReference type="CDD" id="cd10451">
    <property type="entry name" value="GIY-YIG_LuxR_like"/>
    <property type="match status" value="1"/>
</dbReference>
<protein>
    <submittedName>
        <fullName evidence="1">GIY-YIG nuclease family protein</fullName>
    </submittedName>
</protein>
<evidence type="ECO:0000313" key="1">
    <source>
        <dbReference type="EMBL" id="HIX65802.1"/>
    </source>
</evidence>
<reference evidence="1" key="2">
    <citation type="submission" date="2021-04" db="EMBL/GenBank/DDBJ databases">
        <authorList>
            <person name="Gilroy R."/>
        </authorList>
    </citation>
    <scope>NUCLEOTIDE SEQUENCE</scope>
    <source>
        <strain evidence="1">CHK188-5543</strain>
    </source>
</reference>
<evidence type="ECO:0000313" key="2">
    <source>
        <dbReference type="Proteomes" id="UP000886800"/>
    </source>
</evidence>
<dbReference type="AlphaFoldDB" id="A0A9D2B858"/>